<reference evidence="5 6" key="1">
    <citation type="submission" date="2024-04" db="EMBL/GenBank/DDBJ databases">
        <title>WGS of bacteria from Torrens River.</title>
        <authorList>
            <person name="Wyrsch E.R."/>
            <person name="Drigo B."/>
        </authorList>
    </citation>
    <scope>NUCLEOTIDE SEQUENCE [LARGE SCALE GENOMIC DNA]</scope>
    <source>
        <strain evidence="5 6">TWI391</strain>
    </source>
</reference>
<comment type="caution">
    <text evidence="5">The sequence shown here is derived from an EMBL/GenBank/DDBJ whole genome shotgun (WGS) entry which is preliminary data.</text>
</comment>
<keyword evidence="3" id="KW-0804">Transcription</keyword>
<proteinExistence type="predicted"/>
<keyword evidence="1" id="KW-0805">Transcription regulation</keyword>
<dbReference type="InterPro" id="IPR009057">
    <property type="entry name" value="Homeodomain-like_sf"/>
</dbReference>
<dbReference type="InterPro" id="IPR054015">
    <property type="entry name" value="ExsA-like_N"/>
</dbReference>
<keyword evidence="6" id="KW-1185">Reference proteome</keyword>
<dbReference type="Pfam" id="PF12833">
    <property type="entry name" value="HTH_18"/>
    <property type="match status" value="1"/>
</dbReference>
<dbReference type="PANTHER" id="PTHR43280">
    <property type="entry name" value="ARAC-FAMILY TRANSCRIPTIONAL REGULATOR"/>
    <property type="match status" value="1"/>
</dbReference>
<feature type="domain" description="HTH araC/xylS-type" evidence="4">
    <location>
        <begin position="173"/>
        <end position="271"/>
    </location>
</feature>
<dbReference type="SMART" id="SM00342">
    <property type="entry name" value="HTH_ARAC"/>
    <property type="match status" value="1"/>
</dbReference>
<gene>
    <name evidence="5" type="ORF">ABE541_15675</name>
</gene>
<protein>
    <submittedName>
        <fullName evidence="5">AraC family transcriptional regulator</fullName>
    </submittedName>
</protein>
<evidence type="ECO:0000256" key="2">
    <source>
        <dbReference type="ARBA" id="ARBA00023125"/>
    </source>
</evidence>
<evidence type="ECO:0000256" key="1">
    <source>
        <dbReference type="ARBA" id="ARBA00023015"/>
    </source>
</evidence>
<evidence type="ECO:0000313" key="5">
    <source>
        <dbReference type="EMBL" id="MEN5378702.1"/>
    </source>
</evidence>
<dbReference type="EMBL" id="JBDJNQ010000007">
    <property type="protein sequence ID" value="MEN5378702.1"/>
    <property type="molecule type" value="Genomic_DNA"/>
</dbReference>
<dbReference type="SUPFAM" id="SSF46689">
    <property type="entry name" value="Homeodomain-like"/>
    <property type="match status" value="1"/>
</dbReference>
<name>A0ABV0BW45_9SPHI</name>
<dbReference type="PANTHER" id="PTHR43280:SF2">
    <property type="entry name" value="HTH-TYPE TRANSCRIPTIONAL REGULATOR EXSA"/>
    <property type="match status" value="1"/>
</dbReference>
<accession>A0ABV0BW45</accession>
<dbReference type="PROSITE" id="PS51257">
    <property type="entry name" value="PROKAR_LIPOPROTEIN"/>
    <property type="match status" value="1"/>
</dbReference>
<evidence type="ECO:0000259" key="4">
    <source>
        <dbReference type="PROSITE" id="PS01124"/>
    </source>
</evidence>
<dbReference type="Proteomes" id="UP001409291">
    <property type="component" value="Unassembled WGS sequence"/>
</dbReference>
<sequence>METKKDNIQASGIAYSCYATKSREGEHFVQECTFTYQIAGSLVLNDGNQTYISNAGAFRLVRRNQLLKFIKEPPENGEFRSLTIFLNQQTLKDFSLEYGINAEQKQYDQPVLDIEDHVLLHSYFQSLMTYHQTHSFDNPKLVQIKMKEAILLLLQINPELKNVLFDFTEPHKIDLESFMNKNYHFNVHLERFAYLTGRSLATFKRDFEKTFNTTPGRWLLHKRLQEAYYLLKEKGKAASDIYLELGFEDLSHFSFAFKKAFGEAPSKIMNRYSPVNTASFNSM</sequence>
<organism evidence="5 6">
    <name type="scientific">Sphingobacterium kitahiroshimense</name>
    <dbReference type="NCBI Taxonomy" id="470446"/>
    <lineage>
        <taxon>Bacteria</taxon>
        <taxon>Pseudomonadati</taxon>
        <taxon>Bacteroidota</taxon>
        <taxon>Sphingobacteriia</taxon>
        <taxon>Sphingobacteriales</taxon>
        <taxon>Sphingobacteriaceae</taxon>
        <taxon>Sphingobacterium</taxon>
    </lineage>
</organism>
<dbReference type="Gene3D" id="1.10.10.60">
    <property type="entry name" value="Homeodomain-like"/>
    <property type="match status" value="1"/>
</dbReference>
<dbReference type="InterPro" id="IPR018060">
    <property type="entry name" value="HTH_AraC"/>
</dbReference>
<dbReference type="RefSeq" id="WP_183912778.1">
    <property type="nucleotide sequence ID" value="NZ_JBDJLH010000002.1"/>
</dbReference>
<dbReference type="PROSITE" id="PS01124">
    <property type="entry name" value="HTH_ARAC_FAMILY_2"/>
    <property type="match status" value="1"/>
</dbReference>
<keyword evidence="2" id="KW-0238">DNA-binding</keyword>
<evidence type="ECO:0000313" key="6">
    <source>
        <dbReference type="Proteomes" id="UP001409291"/>
    </source>
</evidence>
<evidence type="ECO:0000256" key="3">
    <source>
        <dbReference type="ARBA" id="ARBA00023163"/>
    </source>
</evidence>
<dbReference type="Pfam" id="PF22200">
    <property type="entry name" value="ExsA_N"/>
    <property type="match status" value="1"/>
</dbReference>